<reference evidence="1" key="1">
    <citation type="submission" date="2021-06" db="EMBL/GenBank/DDBJ databases">
        <authorList>
            <person name="Kallberg Y."/>
            <person name="Tangrot J."/>
            <person name="Rosling A."/>
        </authorList>
    </citation>
    <scope>NUCLEOTIDE SEQUENCE</scope>
    <source>
        <strain evidence="1">MA461A</strain>
    </source>
</reference>
<dbReference type="Proteomes" id="UP000789920">
    <property type="component" value="Unassembled WGS sequence"/>
</dbReference>
<organism evidence="1 2">
    <name type="scientific">Racocetra persica</name>
    <dbReference type="NCBI Taxonomy" id="160502"/>
    <lineage>
        <taxon>Eukaryota</taxon>
        <taxon>Fungi</taxon>
        <taxon>Fungi incertae sedis</taxon>
        <taxon>Mucoromycota</taxon>
        <taxon>Glomeromycotina</taxon>
        <taxon>Glomeromycetes</taxon>
        <taxon>Diversisporales</taxon>
        <taxon>Gigasporaceae</taxon>
        <taxon>Racocetra</taxon>
    </lineage>
</organism>
<dbReference type="EMBL" id="CAJVQC010134409">
    <property type="protein sequence ID" value="CAG8842490.1"/>
    <property type="molecule type" value="Genomic_DNA"/>
</dbReference>
<gene>
    <name evidence="1" type="ORF">RPERSI_LOCUS32344</name>
</gene>
<name>A0ACA9SLT1_9GLOM</name>
<comment type="caution">
    <text evidence="1">The sequence shown here is derived from an EMBL/GenBank/DDBJ whole genome shotgun (WGS) entry which is preliminary data.</text>
</comment>
<proteinExistence type="predicted"/>
<protein>
    <submittedName>
        <fullName evidence="1">3402_t:CDS:1</fullName>
    </submittedName>
</protein>
<sequence>LGISCNAPTGPIGVEVLHYCHCKDESTRLHVVAQHGRMKISDA</sequence>
<accession>A0ACA9SLT1</accession>
<feature type="non-terminal residue" evidence="1">
    <location>
        <position position="1"/>
    </location>
</feature>
<evidence type="ECO:0000313" key="2">
    <source>
        <dbReference type="Proteomes" id="UP000789920"/>
    </source>
</evidence>
<keyword evidence="2" id="KW-1185">Reference proteome</keyword>
<evidence type="ECO:0000313" key="1">
    <source>
        <dbReference type="EMBL" id="CAG8842490.1"/>
    </source>
</evidence>